<keyword evidence="1" id="KW-0812">Transmembrane</keyword>
<comment type="caution">
    <text evidence="2">The sequence shown here is derived from an EMBL/GenBank/DDBJ whole genome shotgun (WGS) entry which is preliminary data.</text>
</comment>
<sequence length="446" mass="51814">MLHSFSKTKETLEKVGIFLLFLALFCFLSERSITKFLHLKAGMDTGLFENILYNTLHGDFFYTFLGPVDLWHSYFSDHVDLILFLILPFYYLFPQTETLFILQAFFLSSPILILYFYSKDKIDRPVIPSVLYALYLPVYWIGIFDIHPEVAFIPLFLLFMIQWEKKNLRYAFTLFLFCLFCKEEIAFVFIVFSALVRKEEPKFALLLFLISISYFCATIGILSFNNPFSGIPMHIGRYSEIPKDSYLFGPLLFFLLTPFLIFPFLSRYLLLILPYLAYSFLSNAIPNKTPFTHHSFVAVPILFVAFLSGYDFLKKKGKVADWILATCALTFLYLFLSQGPPNKKYNYKEDFLRGSVTKEQVDFLRNYDPEANIVSNVPSVFGNRKIIRVFRGKKYSSEETIILFTGDHLADFDLSPVLQTHSDTHSLRKIGPDIALLEPKKKSPTR</sequence>
<feature type="transmembrane region" description="Helical" evidence="1">
    <location>
        <begin position="99"/>
        <end position="118"/>
    </location>
</feature>
<dbReference type="RefSeq" id="WP_100757946.1">
    <property type="nucleotide sequence ID" value="NZ_NPDT01000001.1"/>
</dbReference>
<feature type="transmembrane region" description="Helical" evidence="1">
    <location>
        <begin position="71"/>
        <end position="92"/>
    </location>
</feature>
<feature type="transmembrane region" description="Helical" evidence="1">
    <location>
        <begin position="203"/>
        <end position="224"/>
    </location>
</feature>
<evidence type="ECO:0008006" key="4">
    <source>
        <dbReference type="Google" id="ProtNLM"/>
    </source>
</evidence>
<accession>A0A2M9ZGD3</accession>
<dbReference type="Proteomes" id="UP000231912">
    <property type="component" value="Unassembled WGS sequence"/>
</dbReference>
<feature type="transmembrane region" description="Helical" evidence="1">
    <location>
        <begin position="319"/>
        <end position="336"/>
    </location>
</feature>
<feature type="transmembrane region" description="Helical" evidence="1">
    <location>
        <begin position="245"/>
        <end position="262"/>
    </location>
</feature>
<feature type="transmembrane region" description="Helical" evidence="1">
    <location>
        <begin position="138"/>
        <end position="159"/>
    </location>
</feature>
<gene>
    <name evidence="2" type="ORF">CH371_05400</name>
</gene>
<protein>
    <recommendedName>
        <fullName evidence="4">DUF2079 domain-containing protein</fullName>
    </recommendedName>
</protein>
<dbReference type="Pfam" id="PF09852">
    <property type="entry name" value="DUF2079"/>
    <property type="match status" value="1"/>
</dbReference>
<name>A0A2M9ZGD3_9LEPT</name>
<dbReference type="EMBL" id="NPDT01000001">
    <property type="protein sequence ID" value="PJZ67455.1"/>
    <property type="molecule type" value="Genomic_DNA"/>
</dbReference>
<reference evidence="2 3" key="1">
    <citation type="submission" date="2017-07" db="EMBL/GenBank/DDBJ databases">
        <title>Leptospira spp. isolated from tropical soils.</title>
        <authorList>
            <person name="Thibeaux R."/>
            <person name="Iraola G."/>
            <person name="Ferres I."/>
            <person name="Bierque E."/>
            <person name="Girault D."/>
            <person name="Soupe-Gilbert M.-E."/>
            <person name="Picardeau M."/>
            <person name="Goarant C."/>
        </authorList>
    </citation>
    <scope>NUCLEOTIDE SEQUENCE [LARGE SCALE GENOMIC DNA]</scope>
    <source>
        <strain evidence="2 3">FH2-C-A2</strain>
    </source>
</reference>
<keyword evidence="1" id="KW-0472">Membrane</keyword>
<feature type="transmembrane region" description="Helical" evidence="1">
    <location>
        <begin position="171"/>
        <end position="197"/>
    </location>
</feature>
<dbReference type="InterPro" id="IPR018650">
    <property type="entry name" value="STSV1_Orf64"/>
</dbReference>
<keyword evidence="1" id="KW-1133">Transmembrane helix</keyword>
<organism evidence="2 3">
    <name type="scientific">Leptospira wolffii</name>
    <dbReference type="NCBI Taxonomy" id="409998"/>
    <lineage>
        <taxon>Bacteria</taxon>
        <taxon>Pseudomonadati</taxon>
        <taxon>Spirochaetota</taxon>
        <taxon>Spirochaetia</taxon>
        <taxon>Leptospirales</taxon>
        <taxon>Leptospiraceae</taxon>
        <taxon>Leptospira</taxon>
    </lineage>
</organism>
<evidence type="ECO:0000313" key="2">
    <source>
        <dbReference type="EMBL" id="PJZ67455.1"/>
    </source>
</evidence>
<evidence type="ECO:0000256" key="1">
    <source>
        <dbReference type="SAM" id="Phobius"/>
    </source>
</evidence>
<proteinExistence type="predicted"/>
<evidence type="ECO:0000313" key="3">
    <source>
        <dbReference type="Proteomes" id="UP000231912"/>
    </source>
</evidence>
<feature type="transmembrane region" description="Helical" evidence="1">
    <location>
        <begin position="268"/>
        <end position="285"/>
    </location>
</feature>
<feature type="transmembrane region" description="Helical" evidence="1">
    <location>
        <begin position="297"/>
        <end position="313"/>
    </location>
</feature>
<dbReference type="AlphaFoldDB" id="A0A2M9ZGD3"/>